<comment type="caution">
    <text evidence="2">The sequence shown here is derived from an EMBL/GenBank/DDBJ whole genome shotgun (WGS) entry which is preliminary data.</text>
</comment>
<dbReference type="RefSeq" id="WP_077277511.1">
    <property type="nucleotide sequence ID" value="NZ_MVBK01000010.1"/>
</dbReference>
<organism evidence="2 3">
    <name type="scientific">Thioalkalivibrio denitrificans</name>
    <dbReference type="NCBI Taxonomy" id="108003"/>
    <lineage>
        <taxon>Bacteria</taxon>
        <taxon>Pseudomonadati</taxon>
        <taxon>Pseudomonadota</taxon>
        <taxon>Gammaproteobacteria</taxon>
        <taxon>Chromatiales</taxon>
        <taxon>Ectothiorhodospiraceae</taxon>
        <taxon>Thioalkalivibrio</taxon>
    </lineage>
</organism>
<dbReference type="InterPro" id="IPR013432">
    <property type="entry name" value="Doc_partner"/>
</dbReference>
<name>A0A1V3NTG6_9GAMM</name>
<keyword evidence="3" id="KW-1185">Reference proteome</keyword>
<dbReference type="AlphaFoldDB" id="A0A1V3NTG6"/>
<evidence type="ECO:0000313" key="3">
    <source>
        <dbReference type="Proteomes" id="UP000189462"/>
    </source>
</evidence>
<dbReference type="SUPFAM" id="SSF89447">
    <property type="entry name" value="AbrB/MazE/MraZ-like"/>
    <property type="match status" value="1"/>
</dbReference>
<accession>A0A1V3NTG6</accession>
<reference evidence="2" key="1">
    <citation type="submission" date="2017-02" db="EMBL/GenBank/DDBJ databases">
        <title>Genomic diversity within the haloalkaliphilic genus Thioalkalivibrio.</title>
        <authorList>
            <person name="Ahn A.-C."/>
            <person name="Meier-Kolthoff J."/>
            <person name="Overmars L."/>
            <person name="Richter M."/>
            <person name="Woyke T."/>
            <person name="Sorokin D.Y."/>
            <person name="Muyzer G."/>
        </authorList>
    </citation>
    <scope>NUCLEOTIDE SEQUENCE [LARGE SCALE GENOMIC DNA]</scope>
    <source>
        <strain evidence="2">ALJD</strain>
    </source>
</reference>
<dbReference type="STRING" id="108003.B1C78_02155"/>
<dbReference type="NCBIfam" id="TIGR02609">
    <property type="entry name" value="doc_partner"/>
    <property type="match status" value="1"/>
</dbReference>
<evidence type="ECO:0000259" key="1">
    <source>
        <dbReference type="SMART" id="SM00966"/>
    </source>
</evidence>
<dbReference type="EMBL" id="MVBK01000010">
    <property type="protein sequence ID" value="OOG28158.1"/>
    <property type="molecule type" value="Genomic_DNA"/>
</dbReference>
<dbReference type="Proteomes" id="UP000189462">
    <property type="component" value="Unassembled WGS sequence"/>
</dbReference>
<dbReference type="InterPro" id="IPR037914">
    <property type="entry name" value="SpoVT-AbrB_sf"/>
</dbReference>
<dbReference type="GO" id="GO:0003677">
    <property type="term" value="F:DNA binding"/>
    <property type="evidence" value="ECO:0007669"/>
    <property type="project" value="InterPro"/>
</dbReference>
<sequence length="75" mass="8572">MVELKIVKVGNSLGVRLPREVVTRLHVEDGDRLILTESPEGGYRLTPYDPEFEAQMKVAEEGMRRYRNTLKALAE</sequence>
<dbReference type="OrthoDB" id="5459182at2"/>
<protein>
    <submittedName>
        <fullName evidence="2">Transcriptional regulator</fullName>
    </submittedName>
</protein>
<dbReference type="Gene3D" id="2.10.260.10">
    <property type="match status" value="1"/>
</dbReference>
<evidence type="ECO:0000313" key="2">
    <source>
        <dbReference type="EMBL" id="OOG28158.1"/>
    </source>
</evidence>
<gene>
    <name evidence="2" type="ORF">B1C78_02155</name>
</gene>
<feature type="domain" description="SpoVT-AbrB" evidence="1">
    <location>
        <begin position="7"/>
        <end position="53"/>
    </location>
</feature>
<dbReference type="InterPro" id="IPR007159">
    <property type="entry name" value="SpoVT-AbrB_dom"/>
</dbReference>
<dbReference type="SMART" id="SM00966">
    <property type="entry name" value="SpoVT_AbrB"/>
    <property type="match status" value="1"/>
</dbReference>
<proteinExistence type="predicted"/>
<dbReference type="Pfam" id="PF04014">
    <property type="entry name" value="MazE_antitoxin"/>
    <property type="match status" value="1"/>
</dbReference>